<feature type="compositionally biased region" description="Acidic residues" evidence="1">
    <location>
        <begin position="198"/>
        <end position="210"/>
    </location>
</feature>
<name>A0AB34K5G7_PRYPA</name>
<feature type="chain" id="PRO_5044189135" evidence="2">
    <location>
        <begin position="19"/>
        <end position="316"/>
    </location>
</feature>
<dbReference type="EMBL" id="JBGBPQ010000001">
    <property type="protein sequence ID" value="KAL1529340.1"/>
    <property type="molecule type" value="Genomic_DNA"/>
</dbReference>
<organism evidence="3 4">
    <name type="scientific">Prymnesium parvum</name>
    <name type="common">Toxic golden alga</name>
    <dbReference type="NCBI Taxonomy" id="97485"/>
    <lineage>
        <taxon>Eukaryota</taxon>
        <taxon>Haptista</taxon>
        <taxon>Haptophyta</taxon>
        <taxon>Prymnesiophyceae</taxon>
        <taxon>Prymnesiales</taxon>
        <taxon>Prymnesiaceae</taxon>
        <taxon>Prymnesium</taxon>
    </lineage>
</organism>
<feature type="signal peptide" evidence="2">
    <location>
        <begin position="1"/>
        <end position="18"/>
    </location>
</feature>
<sequence>MSLAAILGSFLSATELLALAGKRKSKGATTKEDQILAASLALAHERERLSKLPVLAQKKIAASPAAQRELSRLTMAAPLCSNWRQFKRVLDRFPPAVLFQILDEEMSAGQMRELSGAERSAKAKNKDELVFGVLLALAERRKYCMHELPPNAQSRIEAAPAALGWVAMVERANAEVLSKLGGWAGFRELLQTPMPSPSDEEWSDTDEEEPGLTQANAGATAAETADWQPMQLSFEAEDWSAISAPTSISPPVEEGTMEQSSLPPPEPKQQASWLATLLEASSCMLLPFVIVGVSISLSGPLPGTPGSDQVLHPLAK</sequence>
<proteinExistence type="predicted"/>
<evidence type="ECO:0000256" key="1">
    <source>
        <dbReference type="SAM" id="MobiDB-lite"/>
    </source>
</evidence>
<feature type="compositionally biased region" description="Low complexity" evidence="1">
    <location>
        <begin position="213"/>
        <end position="224"/>
    </location>
</feature>
<evidence type="ECO:0000313" key="3">
    <source>
        <dbReference type="EMBL" id="KAL1529340.1"/>
    </source>
</evidence>
<accession>A0AB34K5G7</accession>
<evidence type="ECO:0000256" key="2">
    <source>
        <dbReference type="SAM" id="SignalP"/>
    </source>
</evidence>
<protein>
    <submittedName>
        <fullName evidence="3">Uncharacterized protein</fullName>
    </submittedName>
</protein>
<reference evidence="3 4" key="1">
    <citation type="journal article" date="2024" name="Science">
        <title>Giant polyketide synthase enzymes in the biosynthesis of giant marine polyether toxins.</title>
        <authorList>
            <person name="Fallon T.R."/>
            <person name="Shende V.V."/>
            <person name="Wierzbicki I.H."/>
            <person name="Pendleton A.L."/>
            <person name="Watervoot N.F."/>
            <person name="Auber R.P."/>
            <person name="Gonzalez D.J."/>
            <person name="Wisecaver J.H."/>
            <person name="Moore B.S."/>
        </authorList>
    </citation>
    <scope>NUCLEOTIDE SEQUENCE [LARGE SCALE GENOMIC DNA]</scope>
    <source>
        <strain evidence="3 4">12B1</strain>
    </source>
</reference>
<gene>
    <name evidence="3" type="ORF">AB1Y20_000294</name>
</gene>
<dbReference type="AlphaFoldDB" id="A0AB34K5G7"/>
<dbReference type="Proteomes" id="UP001515480">
    <property type="component" value="Unassembled WGS sequence"/>
</dbReference>
<keyword evidence="4" id="KW-1185">Reference proteome</keyword>
<keyword evidence="2" id="KW-0732">Signal</keyword>
<feature type="region of interest" description="Disordered" evidence="1">
    <location>
        <begin position="190"/>
        <end position="224"/>
    </location>
</feature>
<comment type="caution">
    <text evidence="3">The sequence shown here is derived from an EMBL/GenBank/DDBJ whole genome shotgun (WGS) entry which is preliminary data.</text>
</comment>
<evidence type="ECO:0000313" key="4">
    <source>
        <dbReference type="Proteomes" id="UP001515480"/>
    </source>
</evidence>
<feature type="region of interest" description="Disordered" evidence="1">
    <location>
        <begin position="245"/>
        <end position="268"/>
    </location>
</feature>